<dbReference type="Gene3D" id="1.10.150.130">
    <property type="match status" value="1"/>
</dbReference>
<dbReference type="SUPFAM" id="SSF56349">
    <property type="entry name" value="DNA breaking-rejoining enzymes"/>
    <property type="match status" value="1"/>
</dbReference>
<dbReference type="Gene3D" id="3.30.160.390">
    <property type="entry name" value="Integrase, DNA-binding domain"/>
    <property type="match status" value="1"/>
</dbReference>
<dbReference type="InterPro" id="IPR050808">
    <property type="entry name" value="Phage_Integrase"/>
</dbReference>
<feature type="domain" description="Tyr recombinase" evidence="6">
    <location>
        <begin position="205"/>
        <end position="411"/>
    </location>
</feature>
<dbReference type="InterPro" id="IPR011010">
    <property type="entry name" value="DNA_brk_join_enz"/>
</dbReference>
<dbReference type="InterPro" id="IPR057084">
    <property type="entry name" value="Int_N"/>
</dbReference>
<evidence type="ECO:0000256" key="2">
    <source>
        <dbReference type="ARBA" id="ARBA00022908"/>
    </source>
</evidence>
<dbReference type="InterPro" id="IPR010998">
    <property type="entry name" value="Integrase_recombinase_N"/>
</dbReference>
<dbReference type="Pfam" id="PF24624">
    <property type="entry name" value="Int_N"/>
    <property type="match status" value="1"/>
</dbReference>
<dbReference type="RefSeq" id="WP_322854068.1">
    <property type="nucleotide sequence ID" value="NZ_JAYDCJ010000001.1"/>
</dbReference>
<organism evidence="8 9">
    <name type="scientific">Marinobacter qingdaonensis</name>
    <dbReference type="NCBI Taxonomy" id="3108486"/>
    <lineage>
        <taxon>Bacteria</taxon>
        <taxon>Pseudomonadati</taxon>
        <taxon>Pseudomonadota</taxon>
        <taxon>Gammaproteobacteria</taxon>
        <taxon>Pseudomonadales</taxon>
        <taxon>Marinobacteraceae</taxon>
        <taxon>Marinobacter</taxon>
    </lineage>
</organism>
<dbReference type="CDD" id="cd00796">
    <property type="entry name" value="INT_Rci_Hp1_C"/>
    <property type="match status" value="1"/>
</dbReference>
<dbReference type="InterPro" id="IPR025166">
    <property type="entry name" value="Integrase_DNA_bind_dom"/>
</dbReference>
<comment type="caution">
    <text evidence="8">The sequence shown here is derived from an EMBL/GenBank/DDBJ whole genome shotgun (WGS) entry which is preliminary data.</text>
</comment>
<name>A0ABU5NUQ2_9GAMM</name>
<dbReference type="PROSITE" id="PS51900">
    <property type="entry name" value="CB"/>
    <property type="match status" value="1"/>
</dbReference>
<dbReference type="Proteomes" id="UP001305746">
    <property type="component" value="Unassembled WGS sequence"/>
</dbReference>
<dbReference type="InterPro" id="IPR044068">
    <property type="entry name" value="CB"/>
</dbReference>
<reference evidence="8 9" key="1">
    <citation type="submission" date="2023-12" db="EMBL/GenBank/DDBJ databases">
        <title>Marinobacter qingdaonensis sp. nov., isolated from the intertidal sediment of Qingdao, PR China.</title>
        <authorList>
            <person name="Li Y."/>
        </authorList>
    </citation>
    <scope>NUCLEOTIDE SEQUENCE [LARGE SCALE GENOMIC DNA]</scope>
    <source>
        <strain evidence="8 9">ASW11-75</strain>
    </source>
</reference>
<dbReference type="InterPro" id="IPR002104">
    <property type="entry name" value="Integrase_catalytic"/>
</dbReference>
<dbReference type="Pfam" id="PF13356">
    <property type="entry name" value="Arm-DNA-bind_3"/>
    <property type="match status" value="1"/>
</dbReference>
<comment type="similarity">
    <text evidence="1">Belongs to the 'phage' integrase family.</text>
</comment>
<evidence type="ECO:0000313" key="9">
    <source>
        <dbReference type="Proteomes" id="UP001305746"/>
    </source>
</evidence>
<proteinExistence type="inferred from homology"/>
<accession>A0ABU5NUQ2</accession>
<evidence type="ECO:0000256" key="3">
    <source>
        <dbReference type="ARBA" id="ARBA00023125"/>
    </source>
</evidence>
<feature type="domain" description="Core-binding (CB)" evidence="7">
    <location>
        <begin position="103"/>
        <end position="183"/>
    </location>
</feature>
<evidence type="ECO:0000259" key="6">
    <source>
        <dbReference type="PROSITE" id="PS51898"/>
    </source>
</evidence>
<keyword evidence="2" id="KW-0229">DNA integration</keyword>
<evidence type="ECO:0000256" key="5">
    <source>
        <dbReference type="PROSITE-ProRule" id="PRU01248"/>
    </source>
</evidence>
<keyword evidence="9" id="KW-1185">Reference proteome</keyword>
<dbReference type="Gene3D" id="1.10.443.10">
    <property type="entry name" value="Intergrase catalytic core"/>
    <property type="match status" value="1"/>
</dbReference>
<evidence type="ECO:0000313" key="8">
    <source>
        <dbReference type="EMBL" id="MEA1079548.1"/>
    </source>
</evidence>
<evidence type="ECO:0000259" key="7">
    <source>
        <dbReference type="PROSITE" id="PS51900"/>
    </source>
</evidence>
<dbReference type="InterPro" id="IPR038488">
    <property type="entry name" value="Integrase_DNA-bd_sf"/>
</dbReference>
<gene>
    <name evidence="8" type="ORF">U5822_02630</name>
</gene>
<keyword evidence="4" id="KW-0233">DNA recombination</keyword>
<evidence type="ECO:0000256" key="1">
    <source>
        <dbReference type="ARBA" id="ARBA00008857"/>
    </source>
</evidence>
<keyword evidence="3 5" id="KW-0238">DNA-binding</keyword>
<dbReference type="PROSITE" id="PS51898">
    <property type="entry name" value="TYR_RECOMBINASE"/>
    <property type="match status" value="1"/>
</dbReference>
<dbReference type="EMBL" id="JAYDCJ010000001">
    <property type="protein sequence ID" value="MEA1079548.1"/>
    <property type="molecule type" value="Genomic_DNA"/>
</dbReference>
<sequence>MKEKLTDRLINSLAPTDKRYEVRDTVVPGFLVRVGVTGLKSYYLVYTGEDGKRSKYKIGLCDAVSLADAREEARRRAGEVAAGKNLNQVKKEARQKSIAEKSQKLGTFIDDIYRPWREAERKRADEDLDRLKLHFGGWYSKPMTEITERKVLEFRQKRLGKGISEKTVNRDIAALMAVLSHAVRVGVLKESPLKKFKQLKVDMRTKVRFLSKEEDARLMELLEGREAKAREGRSSYNRFLKDRKKPLKPEIREDQFSDHVYPLILIAIHTGCRPEELLELDWKNVDLGHKTLTVVGAGAKSGQTRHIPLSNKAVEAFERWQRSPGSKKKGLVFPGKTGKPMERLPRAITRVIENAQIEDFRPYDFRHTFASRLALAGVDLNTIRELLGHEDISTTLIYAHLTHDHRKEAVARVFG</sequence>
<dbReference type="PANTHER" id="PTHR30629">
    <property type="entry name" value="PROPHAGE INTEGRASE"/>
    <property type="match status" value="1"/>
</dbReference>
<protein>
    <submittedName>
        <fullName evidence="8">Site-specific integrase</fullName>
    </submittedName>
</protein>
<dbReference type="PANTHER" id="PTHR30629:SF2">
    <property type="entry name" value="PROPHAGE INTEGRASE INTS-RELATED"/>
    <property type="match status" value="1"/>
</dbReference>
<dbReference type="InterPro" id="IPR013762">
    <property type="entry name" value="Integrase-like_cat_sf"/>
</dbReference>
<dbReference type="Pfam" id="PF00589">
    <property type="entry name" value="Phage_integrase"/>
    <property type="match status" value="1"/>
</dbReference>
<evidence type="ECO:0000256" key="4">
    <source>
        <dbReference type="ARBA" id="ARBA00023172"/>
    </source>
</evidence>